<gene>
    <name evidence="2" type="ORF">FF36_03510</name>
</gene>
<feature type="region of interest" description="Disordered" evidence="1">
    <location>
        <begin position="145"/>
        <end position="171"/>
    </location>
</feature>
<dbReference type="EMBL" id="JYFN01000026">
    <property type="protein sequence ID" value="KJE22247.1"/>
    <property type="molecule type" value="Genomic_DNA"/>
</dbReference>
<proteinExistence type="predicted"/>
<evidence type="ECO:0000313" key="2">
    <source>
        <dbReference type="EMBL" id="KJE22247.1"/>
    </source>
</evidence>
<protein>
    <submittedName>
        <fullName evidence="2">Uncharacterized protein</fullName>
    </submittedName>
</protein>
<reference evidence="3" key="1">
    <citation type="submission" date="2015-02" db="EMBL/GenBank/DDBJ databases">
        <title>Draft Genome of Frankia sp. CpI1-S.</title>
        <authorList>
            <person name="Oshone R.T."/>
            <person name="Ngom M."/>
            <person name="Ghodhbane-Gtari F."/>
            <person name="Gtari M."/>
            <person name="Morris K."/>
            <person name="Thomas K."/>
            <person name="Sen A."/>
            <person name="Tisa L.S."/>
        </authorList>
    </citation>
    <scope>NUCLEOTIDE SEQUENCE [LARGE SCALE GENOMIC DNA]</scope>
    <source>
        <strain evidence="3">CpI1-S</strain>
    </source>
</reference>
<organism evidence="2 3">
    <name type="scientific">Frankia torreyi</name>
    <dbReference type="NCBI Taxonomy" id="1856"/>
    <lineage>
        <taxon>Bacteria</taxon>
        <taxon>Bacillati</taxon>
        <taxon>Actinomycetota</taxon>
        <taxon>Actinomycetes</taxon>
        <taxon>Frankiales</taxon>
        <taxon>Frankiaceae</taxon>
        <taxon>Frankia</taxon>
    </lineage>
</organism>
<keyword evidence="3" id="KW-1185">Reference proteome</keyword>
<evidence type="ECO:0000256" key="1">
    <source>
        <dbReference type="SAM" id="MobiDB-lite"/>
    </source>
</evidence>
<evidence type="ECO:0000313" key="3">
    <source>
        <dbReference type="Proteomes" id="UP000032545"/>
    </source>
</evidence>
<dbReference type="PATRIC" id="fig|1502723.3.peg.2952"/>
<dbReference type="RefSeq" id="WP_044886092.1">
    <property type="nucleotide sequence ID" value="NZ_JYFN01000026.1"/>
</dbReference>
<name>A0A0D8BFR2_9ACTN</name>
<comment type="caution">
    <text evidence="2">The sequence shown here is derived from an EMBL/GenBank/DDBJ whole genome shotgun (WGS) entry which is preliminary data.</text>
</comment>
<sequence length="171" mass="17051">MRPRLAVAPAVPLAGDAGHGVPQRDWTAPGLAGTGATMADVSDGPGRPATEAEAAAIAAAVLDSPLVARVADLRITGIRTSTGAPDWAFAVLRTPGGTDPAIAVLRWDTCCGWVLDQVGTARLGLGTAGGGGPAMRRADLQVAGAPPVRRDGGVRRGCDSGIRTGDAARSG</sequence>
<accession>A0A0D8BFR2</accession>
<reference evidence="2 3" key="2">
    <citation type="journal article" date="2016" name="Genome Announc.">
        <title>Permanent Draft Genome Sequences for Two Variants of Frankia sp. Strain CpI1, the First Frankia Strain Isolated from Root Nodules of Comptonia peregrina.</title>
        <authorList>
            <person name="Oshone R."/>
            <person name="Hurst S.G.IV."/>
            <person name="Abebe-Akele F."/>
            <person name="Simpson S."/>
            <person name="Morris K."/>
            <person name="Thomas W.K."/>
            <person name="Tisa L.S."/>
        </authorList>
    </citation>
    <scope>NUCLEOTIDE SEQUENCE [LARGE SCALE GENOMIC DNA]</scope>
    <source>
        <strain evidence="3">CpI1-S</strain>
    </source>
</reference>
<dbReference type="Proteomes" id="UP000032545">
    <property type="component" value="Unassembled WGS sequence"/>
</dbReference>
<feature type="compositionally biased region" description="Basic and acidic residues" evidence="1">
    <location>
        <begin position="148"/>
        <end position="158"/>
    </location>
</feature>
<dbReference type="AlphaFoldDB" id="A0A0D8BFR2"/>